<keyword evidence="2" id="KW-1185">Reference proteome</keyword>
<organism evidence="1 2">
    <name type="scientific">Sphaerotilus microaerophilus</name>
    <dbReference type="NCBI Taxonomy" id="2914710"/>
    <lineage>
        <taxon>Bacteria</taxon>
        <taxon>Pseudomonadati</taxon>
        <taxon>Pseudomonadota</taxon>
        <taxon>Betaproteobacteria</taxon>
        <taxon>Burkholderiales</taxon>
        <taxon>Sphaerotilaceae</taxon>
        <taxon>Sphaerotilus</taxon>
    </lineage>
</organism>
<sequence length="72" mass="8221">MYTLLRVLPLRRVFGEQLPVLLTSWVIAELFYKFHSFSLECAAFLATWFALDAVVQGLRRLFGVPADSATTR</sequence>
<dbReference type="EMBL" id="AP025730">
    <property type="protein sequence ID" value="BDI04733.1"/>
    <property type="molecule type" value="Genomic_DNA"/>
</dbReference>
<accession>A0ABM7YJY3</accession>
<dbReference type="Proteomes" id="UP001057498">
    <property type="component" value="Chromosome"/>
</dbReference>
<reference evidence="1" key="1">
    <citation type="submission" date="2022-04" db="EMBL/GenBank/DDBJ databases">
        <title>Whole genome sequence of Sphaerotilus sp. FB-5.</title>
        <authorList>
            <person name="Takeda M."/>
            <person name="Narihara S."/>
            <person name="Akimoto M."/>
            <person name="Akimoto R."/>
            <person name="Nishiyashiki S."/>
            <person name="Murakami T."/>
        </authorList>
    </citation>
    <scope>NUCLEOTIDE SEQUENCE</scope>
    <source>
        <strain evidence="1">FB-5</strain>
    </source>
</reference>
<evidence type="ECO:0000313" key="1">
    <source>
        <dbReference type="EMBL" id="BDI04733.1"/>
    </source>
</evidence>
<evidence type="ECO:0000313" key="2">
    <source>
        <dbReference type="Proteomes" id="UP001057498"/>
    </source>
</evidence>
<protein>
    <submittedName>
        <fullName evidence="1">Uncharacterized protein</fullName>
    </submittedName>
</protein>
<gene>
    <name evidence="1" type="ORF">CATMQ487_17030</name>
</gene>
<dbReference type="RefSeq" id="WP_251972836.1">
    <property type="nucleotide sequence ID" value="NZ_AP025730.1"/>
</dbReference>
<proteinExistence type="predicted"/>
<name>A0ABM7YJY3_9BURK</name>